<protein>
    <submittedName>
        <fullName evidence="3">DM2 domain-containing protein</fullName>
    </submittedName>
</protein>
<dbReference type="InterPro" id="IPR036885">
    <property type="entry name" value="SWIB_MDM2_dom_sf"/>
</dbReference>
<dbReference type="Pfam" id="PF02201">
    <property type="entry name" value="SWIB"/>
    <property type="match status" value="1"/>
</dbReference>
<dbReference type="SMART" id="SM00151">
    <property type="entry name" value="SWIB"/>
    <property type="match status" value="1"/>
</dbReference>
<dbReference type="OMA" id="ERDHINC"/>
<dbReference type="Gene3D" id="1.10.245.10">
    <property type="entry name" value="SWIB/MDM2 domain"/>
    <property type="match status" value="1"/>
</dbReference>
<dbReference type="Proteomes" id="UP000887565">
    <property type="component" value="Unplaced"/>
</dbReference>
<dbReference type="PROSITE" id="PS51925">
    <property type="entry name" value="SWIB_MDM2"/>
    <property type="match status" value="1"/>
</dbReference>
<name>A0A915JRI5_ROMCU</name>
<organism evidence="2 3">
    <name type="scientific">Romanomermis culicivorax</name>
    <name type="common">Nematode worm</name>
    <dbReference type="NCBI Taxonomy" id="13658"/>
    <lineage>
        <taxon>Eukaryota</taxon>
        <taxon>Metazoa</taxon>
        <taxon>Ecdysozoa</taxon>
        <taxon>Nematoda</taxon>
        <taxon>Enoplea</taxon>
        <taxon>Dorylaimia</taxon>
        <taxon>Mermithida</taxon>
        <taxon>Mermithoidea</taxon>
        <taxon>Mermithidae</taxon>
        <taxon>Romanomermis</taxon>
    </lineage>
</organism>
<keyword evidence="2" id="KW-1185">Reference proteome</keyword>
<dbReference type="InterPro" id="IPR019835">
    <property type="entry name" value="SWIB_domain"/>
</dbReference>
<evidence type="ECO:0000313" key="2">
    <source>
        <dbReference type="Proteomes" id="UP000887565"/>
    </source>
</evidence>
<evidence type="ECO:0000259" key="1">
    <source>
        <dbReference type="PROSITE" id="PS51925"/>
    </source>
</evidence>
<dbReference type="WBParaSite" id="nRc.2.0.1.t28890-RA">
    <property type="protein sequence ID" value="nRc.2.0.1.t28890-RA"/>
    <property type="gene ID" value="nRc.2.0.1.g28890"/>
</dbReference>
<accession>A0A915JRI5</accession>
<evidence type="ECO:0000313" key="3">
    <source>
        <dbReference type="WBParaSite" id="nRc.2.0.1.t28890-RA"/>
    </source>
</evidence>
<dbReference type="SUPFAM" id="SSF47592">
    <property type="entry name" value="SWIB/MDM2 domain"/>
    <property type="match status" value="1"/>
</dbReference>
<proteinExistence type="predicted"/>
<sequence>MRRKWHRTPTTNETDGFQVKRPGDRHVRCTILLLLDHTPMKFKLDPRLARLLGIHTETRPKIIESLWEYIKEHKLQDAHERDHINCDKYLEQVRKNLHMNDIFPLTKKTFQCQRMRFMEIPQRLNALLLPPDPIVINHIITCNPDGTEPKRTACYDIDVEIDDPLKNKINQFLTSIQNLNDIATCDNKINEIVEQIQQVKLQREFYLSFAQDPITFIEKWIISQSRDLQVMTDANGWNEEERKSEFYNNAWISEAIGRYFYNKVAQLFNFLEAGIMTVVQQKRAELEQALGIKNV</sequence>
<dbReference type="AlphaFoldDB" id="A0A915JRI5"/>
<dbReference type="InterPro" id="IPR003121">
    <property type="entry name" value="SWIB_MDM2_domain"/>
</dbReference>
<dbReference type="PANTHER" id="PTHR13844">
    <property type="entry name" value="SWI/SNF-RELATED MATRIX-ASSOCIATED ACTIN-DEPENDENT REGULATOR OF CHROMATIN SUBFAMILY D"/>
    <property type="match status" value="1"/>
</dbReference>
<feature type="domain" description="DM2" evidence="1">
    <location>
        <begin position="37"/>
        <end position="130"/>
    </location>
</feature>
<reference evidence="3" key="1">
    <citation type="submission" date="2022-11" db="UniProtKB">
        <authorList>
            <consortium name="WormBaseParasite"/>
        </authorList>
    </citation>
    <scope>IDENTIFICATION</scope>
</reference>